<feature type="chain" id="PRO_5037656788" description="Fibronectin type-III domain-containing protein" evidence="2">
    <location>
        <begin position="26"/>
        <end position="1086"/>
    </location>
</feature>
<sequence>MKKKLIAALTSAAMVATMVPATAFATTADAPPKAEVKQTQQAATTYAETQQNAFTKALNAIPDMTNMTEWTATIDALVTAACEDYDALTDDDVTEIGENAINDFKSKVTKLWELRLAEVKAAQEKVDDEVISTNNLESVTAFEAVYNDFLAGTNTDIVYTVANTTAVTGGAAGLSLEILTQVNEAATAAAAVKTDLDKIVSVVESIDGIEPVTDQNYSTIDLTTAANAYNDLDAGLQPRVGNYQWLKDCQEEVAKLKDEVSKANAALAEIEESPSTLTSATIGAYEKAYNDAKAEYDKLLPGQQEDSALTNKGRLATAETNITNYYAGVEKEKAVRELIQNLPEATLANALEIMEVNSAFEALSDGAIGTIANLANGFRGNISNELRGKLTDSVATLTQLATADDDAIKEVTAPVKEMIEALPDADAITVNDKEAIEAARTAYDAVIKIDTSVAIKNELATALTTLQAAENALGEAKTAAEAADNAAVKVFTDAVDAIGVSVPSGSDKDDIAAANEVDDKYINLVAAANSEYLKLTEAQKEISDAKDAYAMLQIAQANVDAYNSLTSLVPDITSIPNAADIDTSDTAMVQKVKDTYAAYNALPTGVKAQVGSVFLVTPAQIENLEAAYEAVTKAENQTAAEAVVSAINALTELPEAFTSKADIDSINATIKQIKTNYGNLTGAQKKEVGNYQALANYETAFDGLVKTYANDLYDAVKDVDTTQELSAENAGKIAELVALIDEGYVEASTSDITNYVPATYEALKEALSAFQEKVGNLANASVDAIASQTYTGSTIVPAIVVKDATGTAIDAEQYTYICENNVNVGTAKVTIFPTNGSAYTGVATATFEITAASINGATIDVDNQTYTGSALRPAVTVKIGDNTVAAANYDVAYSNNTNAGTATVTITGKNNYTGTASKTFTINRANIQNASVSGVANRFYTGKARTQTDLRVTMAGRTLSASNYSVKYANNKNVGKATLTITGQGNYTGTITKTFIVKPRKVANVKVTKGKKRVTVRYKKQNGARYQIYYKTAGSKAKTVKTAAVKRTIKNLKSGKRYTIKVRAYKKIDGKTYYGKYSTAKKVRVR</sequence>
<dbReference type="AlphaFoldDB" id="A0A923NN93"/>
<dbReference type="CDD" id="cd00063">
    <property type="entry name" value="FN3"/>
    <property type="match status" value="1"/>
</dbReference>
<name>A0A923NN93_9FIRM</name>
<organism evidence="4 5">
    <name type="scientific">Zhenpiania hominis</name>
    <dbReference type="NCBI Taxonomy" id="2763644"/>
    <lineage>
        <taxon>Bacteria</taxon>
        <taxon>Bacillati</taxon>
        <taxon>Bacillota</taxon>
        <taxon>Clostridia</taxon>
        <taxon>Peptostreptococcales</taxon>
        <taxon>Anaerovoracaceae</taxon>
        <taxon>Zhenpiania</taxon>
    </lineage>
</organism>
<evidence type="ECO:0000256" key="1">
    <source>
        <dbReference type="SAM" id="Coils"/>
    </source>
</evidence>
<evidence type="ECO:0000256" key="2">
    <source>
        <dbReference type="SAM" id="SignalP"/>
    </source>
</evidence>
<proteinExistence type="predicted"/>
<dbReference type="EMBL" id="JACRYT010000011">
    <property type="protein sequence ID" value="MBC6680267.1"/>
    <property type="molecule type" value="Genomic_DNA"/>
</dbReference>
<dbReference type="SUPFAM" id="SSF49265">
    <property type="entry name" value="Fibronectin type III"/>
    <property type="match status" value="1"/>
</dbReference>
<keyword evidence="5" id="KW-1185">Reference proteome</keyword>
<dbReference type="InterPro" id="IPR003961">
    <property type="entry name" value="FN3_dom"/>
</dbReference>
<dbReference type="SMART" id="SM00060">
    <property type="entry name" value="FN3"/>
    <property type="match status" value="1"/>
</dbReference>
<comment type="caution">
    <text evidence="4">The sequence shown here is derived from an EMBL/GenBank/DDBJ whole genome shotgun (WGS) entry which is preliminary data.</text>
</comment>
<evidence type="ECO:0000313" key="5">
    <source>
        <dbReference type="Proteomes" id="UP000602647"/>
    </source>
</evidence>
<dbReference type="Gene3D" id="2.60.40.10">
    <property type="entry name" value="Immunoglobulins"/>
    <property type="match status" value="1"/>
</dbReference>
<dbReference type="RefSeq" id="WP_187303366.1">
    <property type="nucleotide sequence ID" value="NZ_JACRYT010000011.1"/>
</dbReference>
<feature type="signal peptide" evidence="2">
    <location>
        <begin position="1"/>
        <end position="25"/>
    </location>
</feature>
<keyword evidence="2" id="KW-0732">Signal</keyword>
<evidence type="ECO:0000313" key="4">
    <source>
        <dbReference type="EMBL" id="MBC6680267.1"/>
    </source>
</evidence>
<dbReference type="InterPro" id="IPR013783">
    <property type="entry name" value="Ig-like_fold"/>
</dbReference>
<reference evidence="4" key="1">
    <citation type="submission" date="2020-08" db="EMBL/GenBank/DDBJ databases">
        <title>Genome public.</title>
        <authorList>
            <person name="Liu C."/>
            <person name="Sun Q."/>
        </authorList>
    </citation>
    <scope>NUCLEOTIDE SEQUENCE</scope>
    <source>
        <strain evidence="4">BX12</strain>
    </source>
</reference>
<keyword evidence="1" id="KW-0175">Coiled coil</keyword>
<protein>
    <recommendedName>
        <fullName evidence="3">Fibronectin type-III domain-containing protein</fullName>
    </recommendedName>
</protein>
<feature type="domain" description="Fibronectin type-III" evidence="3">
    <location>
        <begin position="999"/>
        <end position="1072"/>
    </location>
</feature>
<gene>
    <name evidence="4" type="ORF">H9L42_10515</name>
</gene>
<accession>A0A923NN93</accession>
<feature type="coiled-coil region" evidence="1">
    <location>
        <begin position="246"/>
        <end position="273"/>
    </location>
</feature>
<dbReference type="Proteomes" id="UP000602647">
    <property type="component" value="Unassembled WGS sequence"/>
</dbReference>
<dbReference type="InterPro" id="IPR036116">
    <property type="entry name" value="FN3_sf"/>
</dbReference>
<evidence type="ECO:0000259" key="3">
    <source>
        <dbReference type="SMART" id="SM00060"/>
    </source>
</evidence>